<evidence type="ECO:0008006" key="4">
    <source>
        <dbReference type="Google" id="ProtNLM"/>
    </source>
</evidence>
<gene>
    <name evidence="2" type="ORF">Pan44_12430</name>
</gene>
<evidence type="ECO:0000313" key="2">
    <source>
        <dbReference type="EMBL" id="QDT53227.1"/>
    </source>
</evidence>
<dbReference type="InterPro" id="IPR045584">
    <property type="entry name" value="Pilin-like"/>
</dbReference>
<dbReference type="InterPro" id="IPR012902">
    <property type="entry name" value="N_methyl_site"/>
</dbReference>
<reference evidence="2 3" key="1">
    <citation type="submission" date="2019-02" db="EMBL/GenBank/DDBJ databases">
        <title>Deep-cultivation of Planctomycetes and their phenomic and genomic characterization uncovers novel biology.</title>
        <authorList>
            <person name="Wiegand S."/>
            <person name="Jogler M."/>
            <person name="Boedeker C."/>
            <person name="Pinto D."/>
            <person name="Vollmers J."/>
            <person name="Rivas-Marin E."/>
            <person name="Kohn T."/>
            <person name="Peeters S.H."/>
            <person name="Heuer A."/>
            <person name="Rast P."/>
            <person name="Oberbeckmann S."/>
            <person name="Bunk B."/>
            <person name="Jeske O."/>
            <person name="Meyerdierks A."/>
            <person name="Storesund J.E."/>
            <person name="Kallscheuer N."/>
            <person name="Luecker S."/>
            <person name="Lage O.M."/>
            <person name="Pohl T."/>
            <person name="Merkel B.J."/>
            <person name="Hornburger P."/>
            <person name="Mueller R.-W."/>
            <person name="Bruemmer F."/>
            <person name="Labrenz M."/>
            <person name="Spormann A.M."/>
            <person name="Op den Camp H."/>
            <person name="Overmann J."/>
            <person name="Amann R."/>
            <person name="Jetten M.S.M."/>
            <person name="Mascher T."/>
            <person name="Medema M.H."/>
            <person name="Devos D.P."/>
            <person name="Kaster A.-K."/>
            <person name="Ovreas L."/>
            <person name="Rohde M."/>
            <person name="Galperin M.Y."/>
            <person name="Jogler C."/>
        </authorList>
    </citation>
    <scope>NUCLEOTIDE SEQUENCE [LARGE SCALE GENOMIC DNA]</scope>
    <source>
        <strain evidence="2 3">Pan44</strain>
    </source>
</reference>
<organism evidence="2 3">
    <name type="scientific">Caulifigura coniformis</name>
    <dbReference type="NCBI Taxonomy" id="2527983"/>
    <lineage>
        <taxon>Bacteria</taxon>
        <taxon>Pseudomonadati</taxon>
        <taxon>Planctomycetota</taxon>
        <taxon>Planctomycetia</taxon>
        <taxon>Planctomycetales</taxon>
        <taxon>Planctomycetaceae</taxon>
        <taxon>Caulifigura</taxon>
    </lineage>
</organism>
<dbReference type="InParanoid" id="A0A517SAR4"/>
<keyword evidence="1" id="KW-0812">Transmembrane</keyword>
<dbReference type="KEGG" id="ccos:Pan44_12430"/>
<dbReference type="NCBIfam" id="TIGR02532">
    <property type="entry name" value="IV_pilin_GFxxxE"/>
    <property type="match status" value="1"/>
</dbReference>
<feature type="transmembrane region" description="Helical" evidence="1">
    <location>
        <begin position="21"/>
        <end position="42"/>
    </location>
</feature>
<keyword evidence="3" id="KW-1185">Reference proteome</keyword>
<keyword evidence="1" id="KW-1133">Transmembrane helix</keyword>
<dbReference type="SUPFAM" id="SSF54523">
    <property type="entry name" value="Pili subunits"/>
    <property type="match status" value="1"/>
</dbReference>
<proteinExistence type="predicted"/>
<accession>A0A517SAR4</accession>
<dbReference type="PROSITE" id="PS00409">
    <property type="entry name" value="PROKAR_NTER_METHYL"/>
    <property type="match status" value="1"/>
</dbReference>
<name>A0A517SAR4_9PLAN</name>
<dbReference type="AlphaFoldDB" id="A0A517SAR4"/>
<evidence type="ECO:0000313" key="3">
    <source>
        <dbReference type="Proteomes" id="UP000315700"/>
    </source>
</evidence>
<sequence>MVSVNRPASQRDTSRRGLRGGFTLLELVVVLMVIVAIVTLTWPQLLRFAREQQLRDWTSEVRTDLAGSRIKAIENGLVYQFRYEPGGRWFAVLPYDRPEAGNSAADSDLGKTRIEAARSSGPPATLKQLPEELHFRFKDGQPTEELHPDWIKLLPTSEPLGRVSWSLPILFHLDGTADTATIYVENDRGHSQLLTLRGLTGGVTMGPVIKEASP</sequence>
<dbReference type="OrthoDB" id="215686at2"/>
<evidence type="ECO:0000256" key="1">
    <source>
        <dbReference type="SAM" id="Phobius"/>
    </source>
</evidence>
<keyword evidence="1" id="KW-0472">Membrane</keyword>
<dbReference type="EMBL" id="CP036271">
    <property type="protein sequence ID" value="QDT53227.1"/>
    <property type="molecule type" value="Genomic_DNA"/>
</dbReference>
<dbReference type="Proteomes" id="UP000315700">
    <property type="component" value="Chromosome"/>
</dbReference>
<protein>
    <recommendedName>
        <fullName evidence="4">Type II secretion system protein H</fullName>
    </recommendedName>
</protein>